<evidence type="ECO:0000256" key="1">
    <source>
        <dbReference type="ARBA" id="ARBA00006190"/>
    </source>
</evidence>
<dbReference type="Pfam" id="PF03357">
    <property type="entry name" value="Snf7"/>
    <property type="match status" value="1"/>
</dbReference>
<dbReference type="GeneID" id="105301156"/>
<name>A0A6P3R006_PTEVA</name>
<reference evidence="4" key="1">
    <citation type="submission" date="2025-08" db="UniProtKB">
        <authorList>
            <consortium name="RefSeq"/>
        </authorList>
    </citation>
    <scope>IDENTIFICATION</scope>
    <source>
        <tissue evidence="4">Kidney</tissue>
    </source>
</reference>
<evidence type="ECO:0000313" key="4">
    <source>
        <dbReference type="RefSeq" id="XP_011372007.1"/>
    </source>
</evidence>
<keyword evidence="3" id="KW-1185">Reference proteome</keyword>
<dbReference type="Proteomes" id="UP000515202">
    <property type="component" value="Unplaced"/>
</dbReference>
<dbReference type="GO" id="GO:0007034">
    <property type="term" value="P:vacuolar transport"/>
    <property type="evidence" value="ECO:0007669"/>
    <property type="project" value="InterPro"/>
</dbReference>
<feature type="region of interest" description="Disordered" evidence="2">
    <location>
        <begin position="56"/>
        <end position="94"/>
    </location>
</feature>
<sequence length="94" mass="10484">MSIEEVERVLDETQEAVEYQRQIDELLAGSFTQEDEDAILKELNEITQEQIELPEVPSEPLLDGKPGTPLLRPSVNGKDPVQTRPKQAELVAAS</sequence>
<comment type="similarity">
    <text evidence="1">Belongs to the SNF7 family.</text>
</comment>
<dbReference type="OrthoDB" id="441172at2759"/>
<dbReference type="AlphaFoldDB" id="A0A6P3R006"/>
<evidence type="ECO:0000313" key="3">
    <source>
        <dbReference type="Proteomes" id="UP000515202"/>
    </source>
</evidence>
<dbReference type="KEGG" id="pvp:105301156"/>
<gene>
    <name evidence="4" type="primary">CHMP6</name>
</gene>
<protein>
    <submittedName>
        <fullName evidence="4">Charged multivesicular body protein 6 isoform X1</fullName>
    </submittedName>
</protein>
<proteinExistence type="inferred from homology"/>
<dbReference type="InterPro" id="IPR005024">
    <property type="entry name" value="Snf7_fam"/>
</dbReference>
<dbReference type="RefSeq" id="XP_011372007.1">
    <property type="nucleotide sequence ID" value="XM_011373705.2"/>
</dbReference>
<dbReference type="CTD" id="79643"/>
<accession>A0A6P3R006</accession>
<organism evidence="3 4">
    <name type="scientific">Pteropus vampyrus</name>
    <name type="common">Large flying fox</name>
    <dbReference type="NCBI Taxonomy" id="132908"/>
    <lineage>
        <taxon>Eukaryota</taxon>
        <taxon>Metazoa</taxon>
        <taxon>Chordata</taxon>
        <taxon>Craniata</taxon>
        <taxon>Vertebrata</taxon>
        <taxon>Euteleostomi</taxon>
        <taxon>Mammalia</taxon>
        <taxon>Eutheria</taxon>
        <taxon>Laurasiatheria</taxon>
        <taxon>Chiroptera</taxon>
        <taxon>Yinpterochiroptera</taxon>
        <taxon>Pteropodoidea</taxon>
        <taxon>Pteropodidae</taxon>
        <taxon>Pteropodinae</taxon>
        <taxon>Pteropus</taxon>
    </lineage>
</organism>
<evidence type="ECO:0000256" key="2">
    <source>
        <dbReference type="SAM" id="MobiDB-lite"/>
    </source>
</evidence>